<evidence type="ECO:0000256" key="5">
    <source>
        <dbReference type="PROSITE-ProRule" id="PRU10015"/>
    </source>
</evidence>
<comment type="caution">
    <text evidence="7">The sequence shown here is derived from an EMBL/GenBank/DDBJ whole genome shotgun (WGS) entry which is preliminary data.</text>
</comment>
<evidence type="ECO:0000259" key="6">
    <source>
        <dbReference type="PROSITE" id="PS50926"/>
    </source>
</evidence>
<name>A0A9D1NKP2_9BACT</name>
<dbReference type="FunFam" id="2.40.50.140:FF:000097">
    <property type="entry name" value="23S rRNA (uracil(1939)-C(5))-methyltransferase RlmD"/>
    <property type="match status" value="1"/>
</dbReference>
<dbReference type="GO" id="GO:0030697">
    <property type="term" value="F:tRNA (uracil(54)-C5)-methyltransferase activity, S-adenosyl methionine-dependent"/>
    <property type="evidence" value="ECO:0007669"/>
    <property type="project" value="InterPro"/>
</dbReference>
<dbReference type="PROSITE" id="PS51687">
    <property type="entry name" value="SAM_MT_RNA_M5U"/>
    <property type="match status" value="1"/>
</dbReference>
<dbReference type="EMBL" id="DVOG01000195">
    <property type="protein sequence ID" value="HIV04952.1"/>
    <property type="molecule type" value="Genomic_DNA"/>
</dbReference>
<feature type="binding site" evidence="4">
    <location>
        <position position="243"/>
    </location>
    <ligand>
        <name>S-adenosyl-L-methionine</name>
        <dbReference type="ChEBI" id="CHEBI:59789"/>
    </ligand>
</feature>
<evidence type="ECO:0000313" key="7">
    <source>
        <dbReference type="EMBL" id="HIV04952.1"/>
    </source>
</evidence>
<dbReference type="InterPro" id="IPR002792">
    <property type="entry name" value="TRAM_dom"/>
</dbReference>
<dbReference type="PROSITE" id="PS51622">
    <property type="entry name" value="SAM_MT_RNA_M5U_2"/>
    <property type="match status" value="1"/>
</dbReference>
<dbReference type="SUPFAM" id="SSF50249">
    <property type="entry name" value="Nucleic acid-binding proteins"/>
    <property type="match status" value="1"/>
</dbReference>
<evidence type="ECO:0000256" key="1">
    <source>
        <dbReference type="ARBA" id="ARBA00022603"/>
    </source>
</evidence>
<evidence type="ECO:0000256" key="2">
    <source>
        <dbReference type="ARBA" id="ARBA00022679"/>
    </source>
</evidence>
<dbReference type="Gene3D" id="3.40.50.150">
    <property type="entry name" value="Vaccinia Virus protein VP39"/>
    <property type="match status" value="2"/>
</dbReference>
<evidence type="ECO:0000256" key="4">
    <source>
        <dbReference type="PROSITE-ProRule" id="PRU01024"/>
    </source>
</evidence>
<evidence type="ECO:0000256" key="3">
    <source>
        <dbReference type="ARBA" id="ARBA00022691"/>
    </source>
</evidence>
<feature type="active site" evidence="5">
    <location>
        <position position="368"/>
    </location>
</feature>
<dbReference type="PROSITE" id="PS01231">
    <property type="entry name" value="TRMA_2"/>
    <property type="match status" value="1"/>
</dbReference>
<gene>
    <name evidence="7" type="ORF">IAC75_07405</name>
</gene>
<dbReference type="InterPro" id="IPR030390">
    <property type="entry name" value="MeTrfase_TrmA_AS"/>
</dbReference>
<dbReference type="Proteomes" id="UP000886812">
    <property type="component" value="Unassembled WGS sequence"/>
</dbReference>
<dbReference type="InterPro" id="IPR025795">
    <property type="entry name" value="tRNA_(uracil-5-)_MeTrfase"/>
</dbReference>
<dbReference type="PANTHER" id="PTHR11061:SF30">
    <property type="entry name" value="TRNA (URACIL(54)-C(5))-METHYLTRANSFERASE"/>
    <property type="match status" value="1"/>
</dbReference>
<evidence type="ECO:0000313" key="8">
    <source>
        <dbReference type="Proteomes" id="UP000886812"/>
    </source>
</evidence>
<dbReference type="PROSITE" id="PS01230">
    <property type="entry name" value="TRMA_1"/>
    <property type="match status" value="1"/>
</dbReference>
<dbReference type="Gene3D" id="2.40.50.140">
    <property type="entry name" value="Nucleic acid-binding proteins"/>
    <property type="match status" value="1"/>
</dbReference>
<sequence>MTPARVPAKFKAEPFAYHQELTLDVAALTNLGEGVARADGWVVFVPGALPGERVRARVWHNAKNFSRADLLEVLVPAKERVEPRCPLFGKCGGCQYQNFEYGAQLAWKTQQVAELFARIGKISFPVSPCRGSPKRYGYRSKITPHFERPRSGDANFPIGFLAAGTARRIVDVPACPIATDAVNAALPRLRALTRERAARGEFRRGATLLLRETLEGVVSDAKAPVSERVGELTLRFVAGDFFQNNPFILPEFAEFAVRAARGNGACRFLADAYCGSGLFALSAAKFFERTIGVEVSEDAVVKARENAALNGLANCSFVAGSSEIIFKEIPFPPEETALIIDPPRKGCGADFIAQMLAFAPQRVVYVSCAPDTQARDLQTVLESGKYALEAVQPFDLFPQTRHIENIAVLAKK</sequence>
<feature type="domain" description="TRAM" evidence="6">
    <location>
        <begin position="14"/>
        <end position="72"/>
    </location>
</feature>
<dbReference type="InterPro" id="IPR029063">
    <property type="entry name" value="SAM-dependent_MTases_sf"/>
</dbReference>
<dbReference type="InterPro" id="IPR012340">
    <property type="entry name" value="NA-bd_OB-fold"/>
</dbReference>
<reference evidence="7" key="2">
    <citation type="journal article" date="2021" name="PeerJ">
        <title>Extensive microbial diversity within the chicken gut microbiome revealed by metagenomics and culture.</title>
        <authorList>
            <person name="Gilroy R."/>
            <person name="Ravi A."/>
            <person name="Getino M."/>
            <person name="Pursley I."/>
            <person name="Horton D.L."/>
            <person name="Alikhan N.F."/>
            <person name="Baker D."/>
            <person name="Gharbi K."/>
            <person name="Hall N."/>
            <person name="Watson M."/>
            <person name="Adriaenssens E.M."/>
            <person name="Foster-Nyarko E."/>
            <person name="Jarju S."/>
            <person name="Secka A."/>
            <person name="Antonio M."/>
            <person name="Oren A."/>
            <person name="Chaudhuri R.R."/>
            <person name="La Ragione R."/>
            <person name="Hildebrand F."/>
            <person name="Pallen M.J."/>
        </authorList>
    </citation>
    <scope>NUCLEOTIDE SEQUENCE</scope>
    <source>
        <strain evidence="7">10669</strain>
    </source>
</reference>
<dbReference type="Gene3D" id="2.40.50.1070">
    <property type="match status" value="1"/>
</dbReference>
<comment type="similarity">
    <text evidence="4">Belongs to the class I-like SAM-binding methyltransferase superfamily. RNA M5U methyltransferase family.</text>
</comment>
<dbReference type="GO" id="GO:0009451">
    <property type="term" value="P:RNA modification"/>
    <property type="evidence" value="ECO:0007669"/>
    <property type="project" value="UniProtKB-ARBA"/>
</dbReference>
<dbReference type="PROSITE" id="PS50926">
    <property type="entry name" value="TRAM"/>
    <property type="match status" value="1"/>
</dbReference>
<dbReference type="SUPFAM" id="SSF53335">
    <property type="entry name" value="S-adenosyl-L-methionine-dependent methyltransferases"/>
    <property type="match status" value="1"/>
</dbReference>
<organism evidence="7 8">
    <name type="scientific">Candidatus Spyradosoma merdigallinarum</name>
    <dbReference type="NCBI Taxonomy" id="2840950"/>
    <lineage>
        <taxon>Bacteria</taxon>
        <taxon>Pseudomonadati</taxon>
        <taxon>Verrucomicrobiota</taxon>
        <taxon>Opitutia</taxon>
        <taxon>Opitutia incertae sedis</taxon>
        <taxon>Candidatus Spyradosoma</taxon>
    </lineage>
</organism>
<dbReference type="Pfam" id="PF05958">
    <property type="entry name" value="tRNA_U5-meth_tr"/>
    <property type="match status" value="2"/>
</dbReference>
<proteinExistence type="inferred from homology"/>
<dbReference type="PANTHER" id="PTHR11061">
    <property type="entry name" value="RNA M5U METHYLTRANSFERASE"/>
    <property type="match status" value="1"/>
</dbReference>
<dbReference type="InterPro" id="IPR010280">
    <property type="entry name" value="U5_MeTrfase_fam"/>
</dbReference>
<protein>
    <submittedName>
        <fullName evidence="7">Class I SAM-dependent RNA methyltransferase</fullName>
    </submittedName>
</protein>
<feature type="binding site" evidence="4">
    <location>
        <position position="294"/>
    </location>
    <ligand>
        <name>S-adenosyl-L-methionine</name>
        <dbReference type="ChEBI" id="CHEBI:59789"/>
    </ligand>
</feature>
<feature type="binding site" evidence="4">
    <location>
        <position position="273"/>
    </location>
    <ligand>
        <name>S-adenosyl-L-methionine</name>
        <dbReference type="ChEBI" id="CHEBI:59789"/>
    </ligand>
</feature>
<keyword evidence="2 4" id="KW-0808">Transferase</keyword>
<reference evidence="7" key="1">
    <citation type="submission" date="2020-10" db="EMBL/GenBank/DDBJ databases">
        <authorList>
            <person name="Gilroy R."/>
        </authorList>
    </citation>
    <scope>NUCLEOTIDE SEQUENCE</scope>
    <source>
        <strain evidence="7">10669</strain>
    </source>
</reference>
<dbReference type="CDD" id="cd02440">
    <property type="entry name" value="AdoMet_MTases"/>
    <property type="match status" value="1"/>
</dbReference>
<keyword evidence="3 4" id="KW-0949">S-adenosyl-L-methionine</keyword>
<feature type="active site" description="Nucleophile" evidence="4">
    <location>
        <position position="368"/>
    </location>
</feature>
<feature type="binding site" evidence="4">
    <location>
        <position position="341"/>
    </location>
    <ligand>
        <name>S-adenosyl-L-methionine</name>
        <dbReference type="ChEBI" id="CHEBI:59789"/>
    </ligand>
</feature>
<dbReference type="AlphaFoldDB" id="A0A9D1NKP2"/>
<keyword evidence="1 4" id="KW-0489">Methyltransferase</keyword>
<accession>A0A9D1NKP2</accession>
<dbReference type="Pfam" id="PF01938">
    <property type="entry name" value="TRAM"/>
    <property type="match status" value="1"/>
</dbReference>
<dbReference type="GO" id="GO:0008033">
    <property type="term" value="P:tRNA processing"/>
    <property type="evidence" value="ECO:0007669"/>
    <property type="project" value="InterPro"/>
</dbReference>
<dbReference type="InterPro" id="IPR030391">
    <property type="entry name" value="MeTrfase_TrmA_CS"/>
</dbReference>
<dbReference type="GO" id="GO:0032259">
    <property type="term" value="P:methylation"/>
    <property type="evidence" value="ECO:0007669"/>
    <property type="project" value="UniProtKB-KW"/>
</dbReference>